<proteinExistence type="predicted"/>
<accession>A0A926EWN4</accession>
<keyword evidence="2" id="KW-1185">Reference proteome</keyword>
<name>A0A926EWN4_9FIRM</name>
<evidence type="ECO:0000313" key="1">
    <source>
        <dbReference type="EMBL" id="MBC8590321.1"/>
    </source>
</evidence>
<dbReference type="RefSeq" id="WP_249323138.1">
    <property type="nucleotide sequence ID" value="NZ_JACRTK010000001.1"/>
</dbReference>
<protein>
    <submittedName>
        <fullName evidence="1">Uncharacterized protein</fullName>
    </submittedName>
</protein>
<gene>
    <name evidence="1" type="ORF">H8689_04085</name>
</gene>
<dbReference type="Proteomes" id="UP000601522">
    <property type="component" value="Unassembled WGS sequence"/>
</dbReference>
<sequence length="143" mass="16371">MENTNKEITGLVNDILNTANNYTENAIPLVNKLAEDFYQNPNREAWEQLTDLFEGIGWIIETLTEIDSITNLDKIISEHETWNEYVQIVSKLKDILPEMEGALESGDNILIGDLLLYEITPIFEEMLTKLKFLKPRAVDQGVN</sequence>
<evidence type="ECO:0000313" key="2">
    <source>
        <dbReference type="Proteomes" id="UP000601522"/>
    </source>
</evidence>
<reference evidence="1 2" key="1">
    <citation type="submission" date="2020-08" db="EMBL/GenBank/DDBJ databases">
        <title>Genome public.</title>
        <authorList>
            <person name="Liu C."/>
            <person name="Sun Q."/>
        </authorList>
    </citation>
    <scope>NUCLEOTIDE SEQUENCE [LARGE SCALE GENOMIC DNA]</scope>
    <source>
        <strain evidence="1 2">NSJ-26</strain>
    </source>
</reference>
<dbReference type="EMBL" id="JACRTK010000001">
    <property type="protein sequence ID" value="MBC8590321.1"/>
    <property type="molecule type" value="Genomic_DNA"/>
</dbReference>
<organism evidence="1 2">
    <name type="scientific">Wansuia hejianensis</name>
    <dbReference type="NCBI Taxonomy" id="2763667"/>
    <lineage>
        <taxon>Bacteria</taxon>
        <taxon>Bacillati</taxon>
        <taxon>Bacillota</taxon>
        <taxon>Clostridia</taxon>
        <taxon>Lachnospirales</taxon>
        <taxon>Lachnospiraceae</taxon>
        <taxon>Wansuia</taxon>
    </lineage>
</organism>
<comment type="caution">
    <text evidence="1">The sequence shown here is derived from an EMBL/GenBank/DDBJ whole genome shotgun (WGS) entry which is preliminary data.</text>
</comment>
<dbReference type="AlphaFoldDB" id="A0A926EWN4"/>